<organism evidence="3 4">
    <name type="scientific">Prorocentrum cordatum</name>
    <dbReference type="NCBI Taxonomy" id="2364126"/>
    <lineage>
        <taxon>Eukaryota</taxon>
        <taxon>Sar</taxon>
        <taxon>Alveolata</taxon>
        <taxon>Dinophyceae</taxon>
        <taxon>Prorocentrales</taxon>
        <taxon>Prorocentraceae</taxon>
        <taxon>Prorocentrum</taxon>
    </lineage>
</organism>
<accession>A0ABN9UCJ6</accession>
<sequence length="281" mass="29916">MSFIFFLSFSDVKVDRPTRFLSPSCFWPICSRILSAVFNLSDNFFGIRSSRSFSEVTRSVSPLPAGGAGWGDLSLRGGERDATSTGHLRSEAPRAASRNLGGALPKPPCATSLSTSASSSARRPSGQVRAFSLRIQFCLLAGPAPAAASASSKRLLPLAPSARPSSHTSEAVPAMPFCGQVCSPRADSLVGHPWAASDAPLERASRVAPRSSAKLFLAMVPWAASPAACFWLAISARMLVMRLPREARLAEALRLPLRRRSTLDSTRPSCSASRRSTPASE</sequence>
<feature type="transmembrane region" description="Helical" evidence="2">
    <location>
        <begin position="215"/>
        <end position="240"/>
    </location>
</feature>
<evidence type="ECO:0000313" key="4">
    <source>
        <dbReference type="Proteomes" id="UP001189429"/>
    </source>
</evidence>
<keyword evidence="2" id="KW-0472">Membrane</keyword>
<name>A0ABN9UCJ6_9DINO</name>
<keyword evidence="2" id="KW-0812">Transmembrane</keyword>
<reference evidence="3" key="1">
    <citation type="submission" date="2023-10" db="EMBL/GenBank/DDBJ databases">
        <authorList>
            <person name="Chen Y."/>
            <person name="Shah S."/>
            <person name="Dougan E. K."/>
            <person name="Thang M."/>
            <person name="Chan C."/>
        </authorList>
    </citation>
    <scope>NUCLEOTIDE SEQUENCE [LARGE SCALE GENOMIC DNA]</scope>
</reference>
<dbReference type="EMBL" id="CAUYUJ010015638">
    <property type="protein sequence ID" value="CAK0856463.1"/>
    <property type="molecule type" value="Genomic_DNA"/>
</dbReference>
<dbReference type="Proteomes" id="UP001189429">
    <property type="component" value="Unassembled WGS sequence"/>
</dbReference>
<protein>
    <submittedName>
        <fullName evidence="3">Uncharacterized protein</fullName>
    </submittedName>
</protein>
<feature type="region of interest" description="Disordered" evidence="1">
    <location>
        <begin position="71"/>
        <end position="121"/>
    </location>
</feature>
<comment type="caution">
    <text evidence="3">The sequence shown here is derived from an EMBL/GenBank/DDBJ whole genome shotgun (WGS) entry which is preliminary data.</text>
</comment>
<keyword evidence="2" id="KW-1133">Transmembrane helix</keyword>
<evidence type="ECO:0000313" key="3">
    <source>
        <dbReference type="EMBL" id="CAK0856463.1"/>
    </source>
</evidence>
<feature type="compositionally biased region" description="Low complexity" evidence="1">
    <location>
        <begin position="109"/>
        <end position="121"/>
    </location>
</feature>
<gene>
    <name evidence="3" type="ORF">PCOR1329_LOCUS46852</name>
</gene>
<proteinExistence type="predicted"/>
<feature type="compositionally biased region" description="Basic and acidic residues" evidence="1">
    <location>
        <begin position="77"/>
        <end position="92"/>
    </location>
</feature>
<evidence type="ECO:0000256" key="1">
    <source>
        <dbReference type="SAM" id="MobiDB-lite"/>
    </source>
</evidence>
<evidence type="ECO:0000256" key="2">
    <source>
        <dbReference type="SAM" id="Phobius"/>
    </source>
</evidence>
<keyword evidence="4" id="KW-1185">Reference proteome</keyword>